<dbReference type="PANTHER" id="PTHR12661:SF5">
    <property type="entry name" value="SUPPRESSOR OF SWI4 1 HOMOLOG"/>
    <property type="match status" value="1"/>
</dbReference>
<accession>A0A9W8EFQ5</accession>
<name>A0A9W8EFQ5_9FUNG</name>
<reference evidence="3" key="1">
    <citation type="submission" date="2022-07" db="EMBL/GenBank/DDBJ databases">
        <title>Phylogenomic reconstructions and comparative analyses of Kickxellomycotina fungi.</title>
        <authorList>
            <person name="Reynolds N.K."/>
            <person name="Stajich J.E."/>
            <person name="Barry K."/>
            <person name="Grigoriev I.V."/>
            <person name="Crous P."/>
            <person name="Smith M.E."/>
        </authorList>
    </citation>
    <scope>NUCLEOTIDE SEQUENCE</scope>
    <source>
        <strain evidence="3">RSA 567</strain>
    </source>
</reference>
<dbReference type="InterPro" id="IPR007109">
    <property type="entry name" value="Brix"/>
</dbReference>
<dbReference type="SMART" id="SM00879">
    <property type="entry name" value="Brix"/>
    <property type="match status" value="1"/>
</dbReference>
<dbReference type="GO" id="GO:0000027">
    <property type="term" value="P:ribosomal large subunit assembly"/>
    <property type="evidence" value="ECO:0007669"/>
    <property type="project" value="TreeGrafter"/>
</dbReference>
<dbReference type="InterPro" id="IPR045112">
    <property type="entry name" value="PPAN-like"/>
</dbReference>
<dbReference type="PROSITE" id="PS50833">
    <property type="entry name" value="BRIX"/>
    <property type="match status" value="1"/>
</dbReference>
<dbReference type="Proteomes" id="UP001151582">
    <property type="component" value="Unassembled WGS sequence"/>
</dbReference>
<feature type="region of interest" description="Disordered" evidence="1">
    <location>
        <begin position="242"/>
        <end position="273"/>
    </location>
</feature>
<feature type="region of interest" description="Disordered" evidence="1">
    <location>
        <begin position="320"/>
        <end position="407"/>
    </location>
</feature>
<gene>
    <name evidence="3" type="primary">SSF1</name>
    <name evidence="3" type="ORF">H4R34_000122</name>
</gene>
<comment type="caution">
    <text evidence="3">The sequence shown here is derived from an EMBL/GenBank/DDBJ whole genome shotgun (WGS) entry which is preliminary data.</text>
</comment>
<feature type="compositionally biased region" description="Basic and acidic residues" evidence="1">
    <location>
        <begin position="320"/>
        <end position="355"/>
    </location>
</feature>
<organism evidence="3 4">
    <name type="scientific">Dimargaris verticillata</name>
    <dbReference type="NCBI Taxonomy" id="2761393"/>
    <lineage>
        <taxon>Eukaryota</taxon>
        <taxon>Fungi</taxon>
        <taxon>Fungi incertae sedis</taxon>
        <taxon>Zoopagomycota</taxon>
        <taxon>Kickxellomycotina</taxon>
        <taxon>Dimargaritomycetes</taxon>
        <taxon>Dimargaritales</taxon>
        <taxon>Dimargaritaceae</taxon>
        <taxon>Dimargaris</taxon>
    </lineage>
</organism>
<dbReference type="AlphaFoldDB" id="A0A9W8EFQ5"/>
<dbReference type="GO" id="GO:0019843">
    <property type="term" value="F:rRNA binding"/>
    <property type="evidence" value="ECO:0007669"/>
    <property type="project" value="InterPro"/>
</dbReference>
<sequence>MPKRKRGPVVQKAKADAREIKEGEVEAPASIKTPKSFVIRTGRVGRNVMSLVQDIRRTMEPNTASKLKERKTNRFKDFVAVAGMLKVTHMLVLSRTEIGTNIRFTRMPHGPTLTCRVYSYSLAKDVIKLNKAPGSLATAYRTAPLLILNNFDYKQEHLKLMGTTLQNMFPSIQVKTMSLHKTQRVVMFNYNKETERIDFRQYIIRVKRIGVSKSIKRIMANKLPTLKGIDDISEYVLREAAASESDMEDGPDNTVTVTGGRIGSGPEDQQSDKRAIRLQEIGPRMELQLFKIEAGVCAGDVIYHRFITKTPEQLEAEAHARIRKASEAADRRREQKLNVEKKKAKAEEHRQKTREGGLAGMRKKHAMEAQSASAEDSGAGGSEDEGSEDLDGTGDDAEPQSDSSDDE</sequence>
<evidence type="ECO:0000256" key="1">
    <source>
        <dbReference type="SAM" id="MobiDB-lite"/>
    </source>
</evidence>
<dbReference type="OrthoDB" id="10261452at2759"/>
<feature type="compositionally biased region" description="Low complexity" evidence="1">
    <location>
        <begin position="368"/>
        <end position="377"/>
    </location>
</feature>
<evidence type="ECO:0000313" key="4">
    <source>
        <dbReference type="Proteomes" id="UP001151582"/>
    </source>
</evidence>
<dbReference type="EMBL" id="JANBQB010000002">
    <property type="protein sequence ID" value="KAJ1985301.1"/>
    <property type="molecule type" value="Genomic_DNA"/>
</dbReference>
<dbReference type="Pfam" id="PF04427">
    <property type="entry name" value="Brix"/>
    <property type="match status" value="1"/>
</dbReference>
<evidence type="ECO:0000259" key="2">
    <source>
        <dbReference type="PROSITE" id="PS50833"/>
    </source>
</evidence>
<dbReference type="PANTHER" id="PTHR12661">
    <property type="entry name" value="PETER PAN-RELATED"/>
    <property type="match status" value="1"/>
</dbReference>
<protein>
    <submittedName>
        <fullName evidence="3">rRNA-binding ribosome biosynthesis protein</fullName>
    </submittedName>
</protein>
<keyword evidence="4" id="KW-1185">Reference proteome</keyword>
<dbReference type="GO" id="GO:0006364">
    <property type="term" value="P:rRNA processing"/>
    <property type="evidence" value="ECO:0007669"/>
    <property type="project" value="InterPro"/>
</dbReference>
<dbReference type="GO" id="GO:0030687">
    <property type="term" value="C:preribosome, large subunit precursor"/>
    <property type="evidence" value="ECO:0007669"/>
    <property type="project" value="TreeGrafter"/>
</dbReference>
<feature type="domain" description="Brix" evidence="2">
    <location>
        <begin position="34"/>
        <end position="298"/>
    </location>
</feature>
<evidence type="ECO:0000313" key="3">
    <source>
        <dbReference type="EMBL" id="KAJ1985301.1"/>
    </source>
</evidence>
<proteinExistence type="predicted"/>
<feature type="compositionally biased region" description="Acidic residues" evidence="1">
    <location>
        <begin position="382"/>
        <end position="407"/>
    </location>
</feature>